<sequence>MKLLILKELKYTPLVLAISTLILGCKKHENKDDNNKINLVHLNSATNPCTFFNSNIDNSFEIIEEITTKENFEKYKKRLASLKSLESDDIHEKYNIITDLMSFLNNFGDGNEKINKLKNDFNNELKYIKEEIKYKAEYYSMHLKNALDKINNNKNLVPNLFSLNKNSKSIEFYDEIYKSKKEIKISSNEDFQNIQKFKEQLEYHNNSLAFENHPNQNEYFSNINFGLSHAYMISFMIEYFSDKNSDYSIHKNDTTLQKVIKAHTYVNIAQLANDVITDTSKSLLLITEINNNYKFNLRNIIKIENKIAKIGNKLSISLNTANFIFDLIEIINAKTITERVKSEERLATDLASASLGFLGDGIAFIAGESASAFSSFLAVPIFGVTYGINAYADVVADVIIKPLEIAKYFYDYENNHYLISDSNVFIPNTSNNILSLAHKNFKNTLEKPDHLNIVISELDFSNNNLLKIKFGSHYIYPTSRTKSYEETQKILDSKPFFDPTTLYISHGENPIAILDKSKAFPFKNSFIPRNTINESEIRKKLDSAEIKIQDSTKIILPIQPISYIKYKYQLSPTITLRHDKEIMSAYKIQQNGGFLFEYIYAEPVISDYAIESLEHEYQKSNINIIIGDKSKKFITPEIPNEFKNFINYNFKSDQDGNHFLKLSDGANYSIDSIGLENWYFGIDATEIKLSRLIDNSIKINDIVILFKNKIPNNLYIQDKIGRIYKIHKSNWELHLFHPKNVLDVNKEIDAKHIKNLKNLYEFIEQNYLNNSETNFKFLKIKNHPEAKLIHNLLAPVFYNIEKRELIHIDEAHSFKDINNVDIYHEINGNIIFYNKKEKVISYKNKNGKNYIIKNVTDTYKNGENVIVETSNFEHSFYEIREDGVFLVEAQLYNSDFNQILDHKKDFEIADIVTITKRKWPIFILKSLFGKHSGMIHGWYFNDIQKTFIIPYNYDDIRIKLVGYRKESNNSSSLFISDEYINKSLLKKVNYKNGQFSPLETILLPENEEILDIKMYLNEPVILSKNGIIYKIDNDFKPYVIAYNQNWLKQHIGKNLNDIVNNLNNKNNELIFLTNDQKVKLDLNQRKVYLYTKNKIPFFNLNMNNDNYYFYDIIQDKPYYINKAYLEFTNFEITKKNIVNLENIITLKYLKNDDFEKSENTKDYNLNKEGKFNKSELFLMNFLQNNFNFINIDSDKGNKNVN</sequence>
<evidence type="ECO:0000313" key="2">
    <source>
        <dbReference type="EMBL" id="KAB8037806.1"/>
    </source>
</evidence>
<protein>
    <recommendedName>
        <fullName evidence="1">TcdA/TcdB toxin pore forming domain-containing protein</fullName>
    </recommendedName>
</protein>
<dbReference type="OrthoDB" id="5489595at2"/>
<proteinExistence type="predicted"/>
<organism evidence="2 3">
    <name type="scientific">Silvanigrella paludirubra</name>
    <dbReference type="NCBI Taxonomy" id="2499159"/>
    <lineage>
        <taxon>Bacteria</taxon>
        <taxon>Pseudomonadati</taxon>
        <taxon>Bdellovibrionota</taxon>
        <taxon>Oligoflexia</taxon>
        <taxon>Silvanigrellales</taxon>
        <taxon>Silvanigrellaceae</taxon>
        <taxon>Silvanigrella</taxon>
    </lineage>
</organism>
<dbReference type="EMBL" id="WFLM01000004">
    <property type="protein sequence ID" value="KAB8037806.1"/>
    <property type="molecule type" value="Genomic_DNA"/>
</dbReference>
<dbReference type="RefSeq" id="WP_153420883.1">
    <property type="nucleotide sequence ID" value="NZ_WFLM01000004.1"/>
</dbReference>
<gene>
    <name evidence="2" type="ORF">GCL60_11570</name>
</gene>
<dbReference type="AlphaFoldDB" id="A0A6N6VSX3"/>
<reference evidence="2 3" key="1">
    <citation type="submission" date="2019-10" db="EMBL/GenBank/DDBJ databases">
        <title>New species of Slilvanegrellaceae.</title>
        <authorList>
            <person name="Pitt A."/>
            <person name="Hahn M.W."/>
        </authorList>
    </citation>
    <scope>NUCLEOTIDE SEQUENCE [LARGE SCALE GENOMIC DNA]</scope>
    <source>
        <strain evidence="2 3">SP-Ram-0.45-NSY-1</strain>
    </source>
</reference>
<accession>A0A6N6VSX3</accession>
<dbReference type="InterPro" id="IPR024769">
    <property type="entry name" value="TcdA/TcdB_pore_forming"/>
</dbReference>
<dbReference type="Pfam" id="PF12920">
    <property type="entry name" value="TcdA_TcdB_pore"/>
    <property type="match status" value="1"/>
</dbReference>
<comment type="caution">
    <text evidence="2">The sequence shown here is derived from an EMBL/GenBank/DDBJ whole genome shotgun (WGS) entry which is preliminary data.</text>
</comment>
<dbReference type="Proteomes" id="UP000437748">
    <property type="component" value="Unassembled WGS sequence"/>
</dbReference>
<keyword evidence="3" id="KW-1185">Reference proteome</keyword>
<name>A0A6N6VSX3_9BACT</name>
<dbReference type="PROSITE" id="PS51257">
    <property type="entry name" value="PROKAR_LIPOPROTEIN"/>
    <property type="match status" value="1"/>
</dbReference>
<evidence type="ECO:0000313" key="3">
    <source>
        <dbReference type="Proteomes" id="UP000437748"/>
    </source>
</evidence>
<feature type="domain" description="TcdA/TcdB toxin pore forming" evidence="1">
    <location>
        <begin position="226"/>
        <end position="833"/>
    </location>
</feature>
<evidence type="ECO:0000259" key="1">
    <source>
        <dbReference type="Pfam" id="PF12920"/>
    </source>
</evidence>